<dbReference type="EMBL" id="JAHHHN010000046">
    <property type="protein sequence ID" value="MBW4565755.1"/>
    <property type="molecule type" value="Genomic_DNA"/>
</dbReference>
<dbReference type="Pfam" id="PF05231">
    <property type="entry name" value="MASE1"/>
    <property type="match status" value="1"/>
</dbReference>
<dbReference type="SMART" id="SM00448">
    <property type="entry name" value="REC"/>
    <property type="match status" value="1"/>
</dbReference>
<protein>
    <recommendedName>
        <fullName evidence="12">Circadian input-output histidine kinase CikA</fullName>
        <ecNumber evidence="4">2.7.13.3</ecNumber>
    </recommendedName>
</protein>
<dbReference type="EC" id="2.7.13.3" evidence="4"/>
<evidence type="ECO:0000256" key="15">
    <source>
        <dbReference type="SAM" id="Phobius"/>
    </source>
</evidence>
<keyword evidence="14" id="KW-0175">Coiled coil</keyword>
<dbReference type="InterPro" id="IPR011006">
    <property type="entry name" value="CheY-like_superfamily"/>
</dbReference>
<keyword evidence="6 13" id="KW-0597">Phosphoprotein</keyword>
<feature type="coiled-coil region" evidence="14">
    <location>
        <begin position="338"/>
        <end position="379"/>
    </location>
</feature>
<feature type="domain" description="Response regulatory" evidence="17">
    <location>
        <begin position="757"/>
        <end position="875"/>
    </location>
</feature>
<comment type="similarity">
    <text evidence="3">In the N-terminal section; belongs to the phytochrome family.</text>
</comment>
<evidence type="ECO:0000256" key="4">
    <source>
        <dbReference type="ARBA" id="ARBA00012438"/>
    </source>
</evidence>
<dbReference type="PANTHER" id="PTHR43547:SF2">
    <property type="entry name" value="HYBRID SIGNAL TRANSDUCTION HISTIDINE KINASE C"/>
    <property type="match status" value="1"/>
</dbReference>
<dbReference type="InterPro" id="IPR013656">
    <property type="entry name" value="PAS_4"/>
</dbReference>
<reference evidence="19" key="2">
    <citation type="journal article" date="2022" name="Microbiol. Resour. Announc.">
        <title>Metagenome Sequencing to Explore Phylogenomics of Terrestrial Cyanobacteria.</title>
        <authorList>
            <person name="Ward R.D."/>
            <person name="Stajich J.E."/>
            <person name="Johansen J.R."/>
            <person name="Huntemann M."/>
            <person name="Clum A."/>
            <person name="Foster B."/>
            <person name="Foster B."/>
            <person name="Roux S."/>
            <person name="Palaniappan K."/>
            <person name="Varghese N."/>
            <person name="Mukherjee S."/>
            <person name="Reddy T.B.K."/>
            <person name="Daum C."/>
            <person name="Copeland A."/>
            <person name="Chen I.A."/>
            <person name="Ivanova N.N."/>
            <person name="Kyrpides N.C."/>
            <person name="Shapiro N."/>
            <person name="Eloe-Fadrosh E.A."/>
            <person name="Pietrasiak N."/>
        </authorList>
    </citation>
    <scope>NUCLEOTIDE SEQUENCE</scope>
    <source>
        <strain evidence="19">JT2-VF2</strain>
    </source>
</reference>
<dbReference type="InterPro" id="IPR004358">
    <property type="entry name" value="Sig_transdc_His_kin-like_C"/>
</dbReference>
<dbReference type="CDD" id="cd00130">
    <property type="entry name" value="PAS"/>
    <property type="match status" value="1"/>
</dbReference>
<dbReference type="SUPFAM" id="SSF47384">
    <property type="entry name" value="Homodimeric domain of signal transducing histidine kinase"/>
    <property type="match status" value="1"/>
</dbReference>
<accession>A0A951Q7W3</accession>
<dbReference type="SMART" id="SM00091">
    <property type="entry name" value="PAS"/>
    <property type="match status" value="1"/>
</dbReference>
<evidence type="ECO:0000256" key="5">
    <source>
        <dbReference type="ARBA" id="ARBA00022475"/>
    </source>
</evidence>
<keyword evidence="9 15" id="KW-1133">Transmembrane helix</keyword>
<dbReference type="CDD" id="cd17580">
    <property type="entry name" value="REC_2_DhkD-like"/>
    <property type="match status" value="1"/>
</dbReference>
<dbReference type="InterPro" id="IPR035965">
    <property type="entry name" value="PAS-like_dom_sf"/>
</dbReference>
<feature type="domain" description="PAS" evidence="18">
    <location>
        <begin position="376"/>
        <end position="422"/>
    </location>
</feature>
<dbReference type="SMART" id="SM00388">
    <property type="entry name" value="HisKA"/>
    <property type="match status" value="1"/>
</dbReference>
<evidence type="ECO:0000256" key="13">
    <source>
        <dbReference type="PROSITE-ProRule" id="PRU00169"/>
    </source>
</evidence>
<dbReference type="CDD" id="cd16922">
    <property type="entry name" value="HATPase_EvgS-ArcB-TorS-like"/>
    <property type="match status" value="1"/>
</dbReference>
<dbReference type="FunFam" id="3.30.565.10:FF:000010">
    <property type="entry name" value="Sensor histidine kinase RcsC"/>
    <property type="match status" value="1"/>
</dbReference>
<dbReference type="AlphaFoldDB" id="A0A951Q7W3"/>
<dbReference type="InterPro" id="IPR007895">
    <property type="entry name" value="MASE1"/>
</dbReference>
<reference evidence="19" key="1">
    <citation type="submission" date="2021-05" db="EMBL/GenBank/DDBJ databases">
        <authorList>
            <person name="Pietrasiak N."/>
            <person name="Ward R."/>
            <person name="Stajich J.E."/>
            <person name="Kurbessoian T."/>
        </authorList>
    </citation>
    <scope>NUCLEOTIDE SEQUENCE</scope>
    <source>
        <strain evidence="19">JT2-VF2</strain>
    </source>
</reference>
<dbReference type="SUPFAM" id="SSF52172">
    <property type="entry name" value="CheY-like"/>
    <property type="match status" value="1"/>
</dbReference>
<dbReference type="GO" id="GO:0005886">
    <property type="term" value="C:plasma membrane"/>
    <property type="evidence" value="ECO:0007669"/>
    <property type="project" value="UniProtKB-SubCell"/>
</dbReference>
<dbReference type="InterPro" id="IPR005467">
    <property type="entry name" value="His_kinase_dom"/>
</dbReference>
<feature type="transmembrane region" description="Helical" evidence="15">
    <location>
        <begin position="239"/>
        <end position="256"/>
    </location>
</feature>
<evidence type="ECO:0000256" key="7">
    <source>
        <dbReference type="ARBA" id="ARBA00022692"/>
    </source>
</evidence>
<dbReference type="Proteomes" id="UP000715781">
    <property type="component" value="Unassembled WGS sequence"/>
</dbReference>
<comment type="subcellular location">
    <subcellularLocation>
        <location evidence="2">Cell membrane</location>
        <topology evidence="2">Multi-pass membrane protein</topology>
    </subcellularLocation>
</comment>
<evidence type="ECO:0000259" key="18">
    <source>
        <dbReference type="PROSITE" id="PS50112"/>
    </source>
</evidence>
<evidence type="ECO:0000256" key="11">
    <source>
        <dbReference type="ARBA" id="ARBA00023136"/>
    </source>
</evidence>
<dbReference type="Gene3D" id="3.40.50.2300">
    <property type="match status" value="1"/>
</dbReference>
<dbReference type="PROSITE" id="PS50112">
    <property type="entry name" value="PAS"/>
    <property type="match status" value="1"/>
</dbReference>
<evidence type="ECO:0000256" key="8">
    <source>
        <dbReference type="ARBA" id="ARBA00022777"/>
    </source>
</evidence>
<feature type="modified residue" description="4-aspartylphosphate" evidence="13">
    <location>
        <position position="806"/>
    </location>
</feature>
<feature type="transmembrane region" description="Helical" evidence="15">
    <location>
        <begin position="12"/>
        <end position="36"/>
    </location>
</feature>
<dbReference type="Gene3D" id="1.10.287.130">
    <property type="match status" value="1"/>
</dbReference>
<keyword evidence="8" id="KW-0808">Transferase</keyword>
<dbReference type="SMART" id="SM00387">
    <property type="entry name" value="HATPase_c"/>
    <property type="match status" value="1"/>
</dbReference>
<keyword evidence="11 15" id="KW-0472">Membrane</keyword>
<dbReference type="NCBIfam" id="TIGR00229">
    <property type="entry name" value="sensory_box"/>
    <property type="match status" value="1"/>
</dbReference>
<evidence type="ECO:0000256" key="2">
    <source>
        <dbReference type="ARBA" id="ARBA00004651"/>
    </source>
</evidence>
<dbReference type="PRINTS" id="PR00344">
    <property type="entry name" value="BCTRLSENSOR"/>
</dbReference>
<dbReference type="Gene3D" id="3.30.450.20">
    <property type="entry name" value="PAS domain"/>
    <property type="match status" value="1"/>
</dbReference>
<evidence type="ECO:0000256" key="1">
    <source>
        <dbReference type="ARBA" id="ARBA00000085"/>
    </source>
</evidence>
<evidence type="ECO:0000259" key="16">
    <source>
        <dbReference type="PROSITE" id="PS50109"/>
    </source>
</evidence>
<dbReference type="PANTHER" id="PTHR43547">
    <property type="entry name" value="TWO-COMPONENT HISTIDINE KINASE"/>
    <property type="match status" value="1"/>
</dbReference>
<evidence type="ECO:0000256" key="9">
    <source>
        <dbReference type="ARBA" id="ARBA00022989"/>
    </source>
</evidence>
<evidence type="ECO:0000256" key="12">
    <source>
        <dbReference type="ARBA" id="ARBA00074306"/>
    </source>
</evidence>
<evidence type="ECO:0000256" key="14">
    <source>
        <dbReference type="SAM" id="Coils"/>
    </source>
</evidence>
<keyword evidence="10" id="KW-0902">Two-component regulatory system</keyword>
<dbReference type="InterPro" id="IPR000014">
    <property type="entry name" value="PAS"/>
</dbReference>
<dbReference type="Pfam" id="PF00072">
    <property type="entry name" value="Response_reg"/>
    <property type="match status" value="1"/>
</dbReference>
<name>A0A951Q7W3_9NOST</name>
<feature type="transmembrane region" description="Helical" evidence="15">
    <location>
        <begin position="207"/>
        <end position="227"/>
    </location>
</feature>
<keyword evidence="8" id="KW-0418">Kinase</keyword>
<dbReference type="Gene3D" id="3.30.565.10">
    <property type="entry name" value="Histidine kinase-like ATPase, C-terminal domain"/>
    <property type="match status" value="1"/>
</dbReference>
<dbReference type="SUPFAM" id="SSF55874">
    <property type="entry name" value="ATPase domain of HSP90 chaperone/DNA topoisomerase II/histidine kinase"/>
    <property type="match status" value="1"/>
</dbReference>
<keyword evidence="5" id="KW-1003">Cell membrane</keyword>
<feature type="transmembrane region" description="Helical" evidence="15">
    <location>
        <begin position="261"/>
        <end position="279"/>
    </location>
</feature>
<evidence type="ECO:0000313" key="19">
    <source>
        <dbReference type="EMBL" id="MBW4565755.1"/>
    </source>
</evidence>
<evidence type="ECO:0000313" key="20">
    <source>
        <dbReference type="Proteomes" id="UP000715781"/>
    </source>
</evidence>
<feature type="domain" description="Histidine kinase" evidence="16">
    <location>
        <begin position="517"/>
        <end position="735"/>
    </location>
</feature>
<comment type="caution">
    <text evidence="19">The sequence shown here is derived from an EMBL/GenBank/DDBJ whole genome shotgun (WGS) entry which is preliminary data.</text>
</comment>
<dbReference type="Pfam" id="PF02518">
    <property type="entry name" value="HATPase_c"/>
    <property type="match status" value="1"/>
</dbReference>
<sequence>MTYPHIIASMRRWLVVSLVGLIALILAHKIALIYRFQPGISLWFPPSGVAIALTFWFGLYGIFLTEIASFLMSPFWGLTDWEQLLGLLDGIEPLIAWLLYRRFWQGSLRLKTLRDVTTFILSVPIAACATLTVVGSLSWVAVGKMSASSLAENIPHWWLGNAMGVMAITPTLLLVLTPYLQSWGWLRHSEALNSLSKPVNFQFSRCLFFEFSAIIFFCLTTAILTVSETNHTGFKFQQFSFLGFIPVLWAATRFGVTSGMVISSFCVLVTLFSYLVAYPNAILLPNFPVQPEVLHVHKLSLLVQCAVALLVGTAITERAKTQVALAVERVKLGEYQARAELSEKLIQLNNSLLETNARLEESNRDKDEFLKREQALRRRLGNILESMTDAFIAVNRDWQITYVNRQAAIINAVEPEELLGKNYWEQWPATKGTQFEWEYRRALNEEVSVHFETLYEPDNMWFEVHAYPAEDGLGIFFRNITERKQAEAERGQILAREQAARSEAEAANQLKDEFLAVLSHELRTPLNPILGWASLLQNQKFQGDRLIRGLETIERNAKLQIQLIDDLLDVSRIQQGKMVLNIQPVNLVNTIEAALETVHLAVQAKNIQIKSLLEKNIGMVSGDVARLQQIVWNLLANAVKFTPSGGQIEIQLKRIDTFALIQIKDTGKGISSEFLPHVFEYFRQADGKTTRQFGGLGLGLAIVRHLAELHGGSVHAESPGEGMGATFTVKLPLMRDPPQIKKDSVTPNNSLSLAGLSILAVDDDTDTGEFLTIMLEQFGASVIAVASAGQALEVIAKSPPDLLLSDIGMPGIDGYTLIRLIRAMTPEQGGQIPAIALTAYAGEFNQKQALAAGFQMHLPKPIESQELLKAIAQIFADKRGLGTGD</sequence>
<evidence type="ECO:0000256" key="3">
    <source>
        <dbReference type="ARBA" id="ARBA00006402"/>
    </source>
</evidence>
<dbReference type="PROSITE" id="PS50110">
    <property type="entry name" value="RESPONSE_REGULATORY"/>
    <property type="match status" value="1"/>
</dbReference>
<comment type="catalytic activity">
    <reaction evidence="1">
        <text>ATP + protein L-histidine = ADP + protein N-phospho-L-histidine.</text>
        <dbReference type="EC" id="2.7.13.3"/>
    </reaction>
</comment>
<evidence type="ECO:0000256" key="6">
    <source>
        <dbReference type="ARBA" id="ARBA00022553"/>
    </source>
</evidence>
<gene>
    <name evidence="19" type="ORF">KME32_32665</name>
</gene>
<dbReference type="PROSITE" id="PS50109">
    <property type="entry name" value="HIS_KIN"/>
    <property type="match status" value="1"/>
</dbReference>
<proteinExistence type="inferred from homology"/>
<dbReference type="InterPro" id="IPR001789">
    <property type="entry name" value="Sig_transdc_resp-reg_receiver"/>
</dbReference>
<dbReference type="SUPFAM" id="SSF55785">
    <property type="entry name" value="PYP-like sensor domain (PAS domain)"/>
    <property type="match status" value="1"/>
</dbReference>
<dbReference type="InterPro" id="IPR036097">
    <property type="entry name" value="HisK_dim/P_sf"/>
</dbReference>
<feature type="transmembrane region" description="Helical" evidence="15">
    <location>
        <begin position="162"/>
        <end position="186"/>
    </location>
</feature>
<keyword evidence="7 15" id="KW-0812">Transmembrane</keyword>
<dbReference type="InterPro" id="IPR003594">
    <property type="entry name" value="HATPase_dom"/>
</dbReference>
<dbReference type="InterPro" id="IPR036890">
    <property type="entry name" value="HATPase_C_sf"/>
</dbReference>
<feature type="transmembrane region" description="Helical" evidence="15">
    <location>
        <begin position="116"/>
        <end position="142"/>
    </location>
</feature>
<dbReference type="Pfam" id="PF00512">
    <property type="entry name" value="HisKA"/>
    <property type="match status" value="1"/>
</dbReference>
<dbReference type="InterPro" id="IPR003661">
    <property type="entry name" value="HisK_dim/P_dom"/>
</dbReference>
<evidence type="ECO:0000256" key="10">
    <source>
        <dbReference type="ARBA" id="ARBA00023012"/>
    </source>
</evidence>
<evidence type="ECO:0000259" key="17">
    <source>
        <dbReference type="PROSITE" id="PS50110"/>
    </source>
</evidence>
<organism evidence="19 20">
    <name type="scientific">Mojavia pulchra JT2-VF2</name>
    <dbReference type="NCBI Taxonomy" id="287848"/>
    <lineage>
        <taxon>Bacteria</taxon>
        <taxon>Bacillati</taxon>
        <taxon>Cyanobacteriota</taxon>
        <taxon>Cyanophyceae</taxon>
        <taxon>Nostocales</taxon>
        <taxon>Nostocaceae</taxon>
    </lineage>
</organism>
<dbReference type="CDD" id="cd00082">
    <property type="entry name" value="HisKA"/>
    <property type="match status" value="1"/>
</dbReference>
<dbReference type="GO" id="GO:0000155">
    <property type="term" value="F:phosphorelay sensor kinase activity"/>
    <property type="evidence" value="ECO:0007669"/>
    <property type="project" value="InterPro"/>
</dbReference>
<dbReference type="Pfam" id="PF08448">
    <property type="entry name" value="PAS_4"/>
    <property type="match status" value="1"/>
</dbReference>
<feature type="transmembrane region" description="Helical" evidence="15">
    <location>
        <begin position="48"/>
        <end position="72"/>
    </location>
</feature>